<reference evidence="3 4" key="1">
    <citation type="submission" date="2017-12" db="EMBL/GenBank/DDBJ databases">
        <title>Comparative genomics of Botrytis spp.</title>
        <authorList>
            <person name="Valero-Jimenez C.A."/>
            <person name="Tapia P."/>
            <person name="Veloso J."/>
            <person name="Silva-Moreno E."/>
            <person name="Staats M."/>
            <person name="Valdes J.H."/>
            <person name="Van Kan J.A.L."/>
        </authorList>
    </citation>
    <scope>NUCLEOTIDE SEQUENCE [LARGE SCALE GENOMIC DNA]</scope>
    <source>
        <strain evidence="3 4">MUCL3349</strain>
    </source>
</reference>
<dbReference type="PANTHER" id="PTHR21310:SF56">
    <property type="entry name" value="AMINOGLYCOSIDE PHOSPHOTRANSFERASE DOMAIN-CONTAINING PROTEIN"/>
    <property type="match status" value="1"/>
</dbReference>
<feature type="region of interest" description="Disordered" evidence="1">
    <location>
        <begin position="817"/>
        <end position="865"/>
    </location>
</feature>
<feature type="compositionally biased region" description="Low complexity" evidence="1">
    <location>
        <begin position="112"/>
        <end position="133"/>
    </location>
</feature>
<dbReference type="Pfam" id="PF01636">
    <property type="entry name" value="APH"/>
    <property type="match status" value="1"/>
</dbReference>
<accession>A0A4Z1KWC9</accession>
<dbReference type="SUPFAM" id="SSF56112">
    <property type="entry name" value="Protein kinase-like (PK-like)"/>
    <property type="match status" value="2"/>
</dbReference>
<dbReference type="InterPro" id="IPR011009">
    <property type="entry name" value="Kinase-like_dom_sf"/>
</dbReference>
<dbReference type="PANTHER" id="PTHR21310">
    <property type="entry name" value="AMINOGLYCOSIDE PHOSPHOTRANSFERASE-RELATED-RELATED"/>
    <property type="match status" value="1"/>
</dbReference>
<feature type="domain" description="Aminoglycoside phosphotransferase" evidence="2">
    <location>
        <begin position="167"/>
        <end position="407"/>
    </location>
</feature>
<organism evidence="3 4">
    <name type="scientific">Botrytis porri</name>
    <dbReference type="NCBI Taxonomy" id="87229"/>
    <lineage>
        <taxon>Eukaryota</taxon>
        <taxon>Fungi</taxon>
        <taxon>Dikarya</taxon>
        <taxon>Ascomycota</taxon>
        <taxon>Pezizomycotina</taxon>
        <taxon>Leotiomycetes</taxon>
        <taxon>Helotiales</taxon>
        <taxon>Sclerotiniaceae</taxon>
        <taxon>Botrytis</taxon>
    </lineage>
</organism>
<evidence type="ECO:0000313" key="4">
    <source>
        <dbReference type="Proteomes" id="UP000297280"/>
    </source>
</evidence>
<gene>
    <name evidence="3" type="ORF">BPOR_0140g00030</name>
</gene>
<feature type="compositionally biased region" description="Low complexity" evidence="1">
    <location>
        <begin position="77"/>
        <end position="86"/>
    </location>
</feature>
<dbReference type="Proteomes" id="UP000297280">
    <property type="component" value="Unassembled WGS sequence"/>
</dbReference>
<proteinExistence type="predicted"/>
<feature type="region of interest" description="Disordered" evidence="1">
    <location>
        <begin position="527"/>
        <end position="548"/>
    </location>
</feature>
<dbReference type="InterPro" id="IPR051678">
    <property type="entry name" value="AGP_Transferase"/>
</dbReference>
<feature type="compositionally biased region" description="Acidic residues" evidence="1">
    <location>
        <begin position="843"/>
        <end position="853"/>
    </location>
</feature>
<dbReference type="AlphaFoldDB" id="A0A4Z1KWC9"/>
<name>A0A4Z1KWC9_9HELO</name>
<feature type="compositionally biased region" description="Low complexity" evidence="1">
    <location>
        <begin position="538"/>
        <end position="548"/>
    </location>
</feature>
<evidence type="ECO:0000313" key="3">
    <source>
        <dbReference type="EMBL" id="TGO88811.1"/>
    </source>
</evidence>
<evidence type="ECO:0000256" key="1">
    <source>
        <dbReference type="SAM" id="MobiDB-lite"/>
    </source>
</evidence>
<comment type="caution">
    <text evidence="3">The sequence shown here is derived from an EMBL/GenBank/DDBJ whole genome shotgun (WGS) entry which is preliminary data.</text>
</comment>
<protein>
    <recommendedName>
        <fullName evidence="2">Aminoglycoside phosphotransferase domain-containing protein</fullName>
    </recommendedName>
</protein>
<dbReference type="EMBL" id="PQXO01000140">
    <property type="protein sequence ID" value="TGO88811.1"/>
    <property type="molecule type" value="Genomic_DNA"/>
</dbReference>
<feature type="region of interest" description="Disordered" evidence="1">
    <location>
        <begin position="45"/>
        <end position="93"/>
    </location>
</feature>
<keyword evidence="4" id="KW-1185">Reference proteome</keyword>
<feature type="compositionally biased region" description="Polar residues" evidence="1">
    <location>
        <begin position="854"/>
        <end position="863"/>
    </location>
</feature>
<dbReference type="InterPro" id="IPR002575">
    <property type="entry name" value="Aminoglycoside_PTrfase"/>
</dbReference>
<feature type="region of interest" description="Disordered" evidence="1">
    <location>
        <begin position="108"/>
        <end position="134"/>
    </location>
</feature>
<sequence length="1001" mass="112813">MPSIKKLLRSVASKFKSRVSNLIQKNPPPSISDVTMVNDSSHFDHCFPPTPKSTPAIVDSDSFDGRDNKPALDDTSKSPSLSPLTSIVPEPSDDTLEGLRQCAEFINSAPTSLSPAPESIKSSSSKVPRGSGSTCDWDDQEPFVTYKHKIIQLCHDLDLGEPSKIERMRGGSFNRVVCLSLPSKDNQDYVLRIPRNLDTNESTRDQVAILHYLAPLMPVPAVVAFDSTSDNVIGRPYILQGKLKGVNAGSVYYDLPSDEKKQFVKLIADIIKKLNNLKIDRPGQLVAGPSIPSISHEPLTIPTDIEVTGYRFSPHDALEVMSSQKNQPLSSLLASIFEERKTVDEDFMDIQWNKLLKITDEMKTAGLFSNNDTDCVVWHWDLTFRNIMVEKQSNGQWTLTGVLDWDGLLSAPSVMTRAPPVWLWIEENDRSSKWHEGLGNNDIQPARELTMEELVLKASFEQILQRADQNYMADAYGRGVWIRRLVKFALEGFGQSSHYIMLQVLVREWEAYYQSLELGSDGLDDDEKLESSSVTRGSNNSNQSSASSTYEYGQEAFETYKLKVAQLFQNIGFGSPSNVERMEGGSFNRVIGLTFPGQSEDRNFVLRIPRVPFEDYELHKLRDQVATLLFLKQFDFLCVPTIEAIDSTVDNAIASQYVLQKKITGKPLGDVFPTLPLAGKLELTTLVARLLIKMEDITFEDPGVLSGAQPLPWVSTSVHQSSSPPVISGFRLNPKTVGPPLRKQGLESLLLNLISERKKDDIMCDNIVSIWNQALDVLKQMEQIGFFKDSDSTNILWNWDICSRHIFIERDDSLTPAVPCSGSTSDATQPPSPDNLGDHNTESEPDINDEASQDPDSQTQATSGGWKVTGIIDWDDVMSVPRVITRVPRTWLWFDDYERTTCWNGVRETPPQRPLTEDELAIKNHFDQIMQQADPNYMNDTYFRGVWIRRLFGFTETGFHDSQHLKDFQKYMREWKNYFDGHVLMKPDRYGADCESDNESE</sequence>
<evidence type="ECO:0000259" key="2">
    <source>
        <dbReference type="Pfam" id="PF01636"/>
    </source>
</evidence>
<feature type="compositionally biased region" description="Basic and acidic residues" evidence="1">
    <location>
        <begin position="63"/>
        <end position="76"/>
    </location>
</feature>